<dbReference type="Proteomes" id="UP000178515">
    <property type="component" value="Unassembled WGS sequence"/>
</dbReference>
<organism evidence="14 15">
    <name type="scientific">Candidatus Colwellbacteria bacterium RIFCSPHIGHO2_12_FULL_44_17</name>
    <dbReference type="NCBI Taxonomy" id="1797689"/>
    <lineage>
        <taxon>Bacteria</taxon>
        <taxon>Candidatus Colwelliibacteriota</taxon>
    </lineage>
</organism>
<feature type="binding site" evidence="8 11">
    <location>
        <position position="61"/>
    </location>
    <ligand>
        <name>Mn(2+)</name>
        <dbReference type="ChEBI" id="CHEBI:29035"/>
        <label>2</label>
    </ligand>
</feature>
<dbReference type="InterPro" id="IPR036646">
    <property type="entry name" value="PGAM_B_sf"/>
</dbReference>
<protein>
    <recommendedName>
        <fullName evidence="8 9">2,3-bisphosphoglycerate-independent phosphoglycerate mutase</fullName>
        <shortName evidence="8">BPG-independent PGAM</shortName>
        <shortName evidence="8">Phosphoglyceromutase</shortName>
        <shortName evidence="8">iPGM</shortName>
        <ecNumber evidence="8 9">5.4.2.12</ecNumber>
    </recommendedName>
</protein>
<feature type="domain" description="BPG-independent PGAM N-terminal" evidence="13">
    <location>
        <begin position="81"/>
        <end position="281"/>
    </location>
</feature>
<dbReference type="GO" id="GO:0030145">
    <property type="term" value="F:manganese ion binding"/>
    <property type="evidence" value="ECO:0007669"/>
    <property type="project" value="UniProtKB-UniRule"/>
</dbReference>
<gene>
    <name evidence="8" type="primary">gpmI</name>
    <name evidence="14" type="ORF">A3F24_01295</name>
</gene>
<dbReference type="InterPro" id="IPR005995">
    <property type="entry name" value="Pgm_bpd_ind"/>
</dbReference>
<evidence type="ECO:0000256" key="2">
    <source>
        <dbReference type="ARBA" id="ARBA00004798"/>
    </source>
</evidence>
<evidence type="ECO:0000256" key="8">
    <source>
        <dbReference type="HAMAP-Rule" id="MF_01038"/>
    </source>
</evidence>
<comment type="function">
    <text evidence="8">Catalyzes the interconversion of 2-phosphoglycerate and 3-phosphoglycerate.</text>
</comment>
<feature type="binding site" evidence="8">
    <location>
        <position position="176"/>
    </location>
    <ligand>
        <name>substrate</name>
    </ligand>
</feature>
<comment type="subunit">
    <text evidence="8">Monomer.</text>
</comment>
<dbReference type="PANTHER" id="PTHR31637:SF0">
    <property type="entry name" value="2,3-BISPHOSPHOGLYCERATE-INDEPENDENT PHOSPHOGLYCERATE MUTASE"/>
    <property type="match status" value="1"/>
</dbReference>
<dbReference type="AlphaFoldDB" id="A0A1G1Z2W5"/>
<dbReference type="GO" id="GO:0006007">
    <property type="term" value="P:glucose catabolic process"/>
    <property type="evidence" value="ECO:0007669"/>
    <property type="project" value="InterPro"/>
</dbReference>
<feature type="binding site" evidence="8 11">
    <location>
        <position position="447"/>
    </location>
    <ligand>
        <name>Mn(2+)</name>
        <dbReference type="ChEBI" id="CHEBI:29035"/>
        <label>1</label>
    </ligand>
</feature>
<dbReference type="Gene3D" id="3.40.720.10">
    <property type="entry name" value="Alkaline Phosphatase, subunit A"/>
    <property type="match status" value="1"/>
</dbReference>
<evidence type="ECO:0000259" key="12">
    <source>
        <dbReference type="Pfam" id="PF01676"/>
    </source>
</evidence>
<dbReference type="GO" id="GO:0006096">
    <property type="term" value="P:glycolytic process"/>
    <property type="evidence" value="ECO:0007669"/>
    <property type="project" value="UniProtKB-UniRule"/>
</dbReference>
<dbReference type="GO" id="GO:0004619">
    <property type="term" value="F:phosphoglycerate mutase activity"/>
    <property type="evidence" value="ECO:0007669"/>
    <property type="project" value="UniProtKB-UniRule"/>
</dbReference>
<dbReference type="PANTHER" id="PTHR31637">
    <property type="entry name" value="2,3-BISPHOSPHOGLYCERATE-INDEPENDENT PHOSPHOGLYCERATE MUTASE"/>
    <property type="match status" value="1"/>
</dbReference>
<comment type="cofactor">
    <cofactor evidence="8">
        <name>Mn(2+)</name>
        <dbReference type="ChEBI" id="CHEBI:29035"/>
    </cofactor>
    <text evidence="8">Binds 2 manganese ions per subunit.</text>
</comment>
<evidence type="ECO:0000256" key="4">
    <source>
        <dbReference type="ARBA" id="ARBA00022723"/>
    </source>
</evidence>
<dbReference type="InterPro" id="IPR011258">
    <property type="entry name" value="BPG-indep_PGM_N"/>
</dbReference>
<dbReference type="EC" id="5.4.2.12" evidence="8 9"/>
<dbReference type="HAMAP" id="MF_01038">
    <property type="entry name" value="GpmI"/>
    <property type="match status" value="1"/>
</dbReference>
<feature type="binding site" evidence="8 11">
    <location>
        <position position="391"/>
    </location>
    <ligand>
        <name>Mn(2+)</name>
        <dbReference type="ChEBI" id="CHEBI:29035"/>
        <label>1</label>
    </ligand>
</feature>
<dbReference type="Pfam" id="PF06415">
    <property type="entry name" value="iPGM_N"/>
    <property type="match status" value="1"/>
</dbReference>
<comment type="caution">
    <text evidence="8">Lacks conserved residue(s) required for the propagation of feature annotation.</text>
</comment>
<evidence type="ECO:0000259" key="13">
    <source>
        <dbReference type="Pfam" id="PF06415"/>
    </source>
</evidence>
<dbReference type="NCBIfam" id="TIGR01307">
    <property type="entry name" value="pgm_bpd_ind"/>
    <property type="match status" value="1"/>
</dbReference>
<keyword evidence="5 8" id="KW-0324">Glycolysis</keyword>
<dbReference type="EMBL" id="MHIX01000034">
    <property type="protein sequence ID" value="OGY58789.1"/>
    <property type="molecule type" value="Genomic_DNA"/>
</dbReference>
<evidence type="ECO:0000256" key="5">
    <source>
        <dbReference type="ARBA" id="ARBA00023152"/>
    </source>
</evidence>
<dbReference type="Pfam" id="PF01676">
    <property type="entry name" value="Metalloenzyme"/>
    <property type="match status" value="1"/>
</dbReference>
<feature type="active site" description="Phosphoserine intermediate" evidence="8 10">
    <location>
        <position position="61"/>
    </location>
</feature>
<sequence>MKRTFVLVVLDGWGIGRKDDSNPIHVFNPPTLSYIQHHFPAGTLQASGVAVGLPWQEEGNSEVGHLTIGAGRVIYQHYPRINADITSGQFFKNPTLLQAINHARSNNSILHLVGILTKGTVHSAFEHLLALVKLAEREKIAYQLHLFTDGKDGPLKAALELLHQLPLKRVRTLCGRYYGMERDNHWDRTEKAYQILTNNTSVVADPIRLIESTYERGLSDEFVEPTVVSEGRGIGDNDAVVFFNFREDSMRQMVSTFVEKDFNKFPARQFKNLFVATFTPYGRQFAGVPVAFLPDSVPQCLGEVLAKNGRSQLRVAETEKYAHVTYFFNGLQEEPFKNEYRILIPSRNTPKHDDFPEMMAAEITTRVVASIDEGVFDFILVNYANADMVAHTGNYEAGLKAIAAIDRSIGELLKSVLARNAIMLITADHGNIERMLDPITALPETKHDSNPVPIYLVGKDLERTKDDYDVDLIEQENTGILSDVAPTFLQLMDIPQPPEMTGRSLFQYLR</sequence>
<feature type="binding site" evidence="8 11">
    <location>
        <position position="387"/>
    </location>
    <ligand>
        <name>Mn(2+)</name>
        <dbReference type="ChEBI" id="CHEBI:29035"/>
        <label>1</label>
    </ligand>
</feature>
<feature type="binding site" evidence="8">
    <location>
        <position position="182"/>
    </location>
    <ligand>
        <name>substrate</name>
    </ligand>
</feature>
<feature type="binding site" evidence="8 11">
    <location>
        <position position="11"/>
    </location>
    <ligand>
        <name>Mn(2+)</name>
        <dbReference type="ChEBI" id="CHEBI:29035"/>
        <label>2</label>
    </ligand>
</feature>
<accession>A0A1G1Z2W5</accession>
<comment type="catalytic activity">
    <reaction evidence="1 8">
        <text>(2R)-2-phosphoglycerate = (2R)-3-phosphoglycerate</text>
        <dbReference type="Rhea" id="RHEA:15901"/>
        <dbReference type="ChEBI" id="CHEBI:58272"/>
        <dbReference type="ChEBI" id="CHEBI:58289"/>
        <dbReference type="EC" id="5.4.2.12"/>
    </reaction>
</comment>
<reference evidence="14 15" key="1">
    <citation type="journal article" date="2016" name="Nat. Commun.">
        <title>Thousands of microbial genomes shed light on interconnected biogeochemical processes in an aquifer system.</title>
        <authorList>
            <person name="Anantharaman K."/>
            <person name="Brown C.T."/>
            <person name="Hug L.A."/>
            <person name="Sharon I."/>
            <person name="Castelle C.J."/>
            <person name="Probst A.J."/>
            <person name="Thomas B.C."/>
            <person name="Singh A."/>
            <person name="Wilkins M.J."/>
            <person name="Karaoz U."/>
            <person name="Brodie E.L."/>
            <person name="Williams K.H."/>
            <person name="Hubbard S.S."/>
            <person name="Banfield J.F."/>
        </authorList>
    </citation>
    <scope>NUCLEOTIDE SEQUENCE [LARGE SCALE GENOMIC DNA]</scope>
</reference>
<dbReference type="SUPFAM" id="SSF53649">
    <property type="entry name" value="Alkaline phosphatase-like"/>
    <property type="match status" value="1"/>
</dbReference>
<evidence type="ECO:0000256" key="1">
    <source>
        <dbReference type="ARBA" id="ARBA00000370"/>
    </source>
</evidence>
<dbReference type="STRING" id="1797689.A3F24_01295"/>
<keyword evidence="7 8" id="KW-0413">Isomerase</keyword>
<feature type="binding site" evidence="8">
    <location>
        <position position="122"/>
    </location>
    <ligand>
        <name>substrate</name>
    </ligand>
</feature>
<dbReference type="UniPathway" id="UPA00109">
    <property type="reaction ID" value="UER00186"/>
</dbReference>
<evidence type="ECO:0000256" key="6">
    <source>
        <dbReference type="ARBA" id="ARBA00023211"/>
    </source>
</evidence>
<comment type="caution">
    <text evidence="14">The sequence shown here is derived from an EMBL/GenBank/DDBJ whole genome shotgun (WGS) entry which is preliminary data.</text>
</comment>
<name>A0A1G1Z2W5_9BACT</name>
<comment type="similarity">
    <text evidence="3 8">Belongs to the BPG-independent phosphoglycerate mutase family.</text>
</comment>
<feature type="binding site" evidence="8">
    <location>
        <position position="320"/>
    </location>
    <ligand>
        <name>substrate</name>
    </ligand>
</feature>
<evidence type="ECO:0000256" key="11">
    <source>
        <dbReference type="PIRSR" id="PIRSR001492-3"/>
    </source>
</evidence>
<evidence type="ECO:0000256" key="7">
    <source>
        <dbReference type="ARBA" id="ARBA00023235"/>
    </source>
</evidence>
<dbReference type="PIRSF" id="PIRSF001492">
    <property type="entry name" value="IPGAM"/>
    <property type="match status" value="1"/>
</dbReference>
<evidence type="ECO:0000256" key="9">
    <source>
        <dbReference type="NCBIfam" id="TIGR01307"/>
    </source>
</evidence>
<feature type="domain" description="Metalloenzyme" evidence="12">
    <location>
        <begin position="4"/>
        <end position="494"/>
    </location>
</feature>
<keyword evidence="6 8" id="KW-0464">Manganese</keyword>
<keyword evidence="4 8" id="KW-0479">Metal-binding</keyword>
<dbReference type="InterPro" id="IPR006124">
    <property type="entry name" value="Metalloenzyme"/>
</dbReference>
<evidence type="ECO:0000313" key="14">
    <source>
        <dbReference type="EMBL" id="OGY58789.1"/>
    </source>
</evidence>
<dbReference type="CDD" id="cd16010">
    <property type="entry name" value="iPGM"/>
    <property type="match status" value="1"/>
</dbReference>
<dbReference type="Gene3D" id="3.40.1450.10">
    <property type="entry name" value="BPG-independent phosphoglycerate mutase, domain B"/>
    <property type="match status" value="1"/>
</dbReference>
<comment type="pathway">
    <text evidence="2 8">Carbohydrate degradation; glycolysis; pyruvate from D-glyceraldehyde 3-phosphate: step 3/5.</text>
</comment>
<evidence type="ECO:0000256" key="3">
    <source>
        <dbReference type="ARBA" id="ARBA00008819"/>
    </source>
</evidence>
<dbReference type="InterPro" id="IPR017850">
    <property type="entry name" value="Alkaline_phosphatase_core_sf"/>
</dbReference>
<dbReference type="GO" id="GO:0005737">
    <property type="term" value="C:cytoplasm"/>
    <property type="evidence" value="ECO:0007669"/>
    <property type="project" value="InterPro"/>
</dbReference>
<evidence type="ECO:0000313" key="15">
    <source>
        <dbReference type="Proteomes" id="UP000178515"/>
    </source>
</evidence>
<dbReference type="SUPFAM" id="SSF64158">
    <property type="entry name" value="2,3-Bisphosphoglycerate-independent phosphoglycerate mutase, substrate-binding domain"/>
    <property type="match status" value="1"/>
</dbReference>
<evidence type="ECO:0000256" key="10">
    <source>
        <dbReference type="PIRSR" id="PIRSR001492-1"/>
    </source>
</evidence>
<proteinExistence type="inferred from homology"/>
<feature type="binding site" evidence="8 11">
    <location>
        <position position="428"/>
    </location>
    <ligand>
        <name>Mn(2+)</name>
        <dbReference type="ChEBI" id="CHEBI:29035"/>
        <label>2</label>
    </ligand>
</feature>
<feature type="binding site" evidence="8 11">
    <location>
        <position position="429"/>
    </location>
    <ligand>
        <name>Mn(2+)</name>
        <dbReference type="ChEBI" id="CHEBI:29035"/>
        <label>2</label>
    </ligand>
</feature>